<feature type="domain" description="MurNAc-LAA" evidence="5">
    <location>
        <begin position="252"/>
        <end position="412"/>
    </location>
</feature>
<gene>
    <name evidence="6" type="ORF">APY04_1185</name>
</gene>
<feature type="region of interest" description="Disordered" evidence="4">
    <location>
        <begin position="139"/>
        <end position="184"/>
    </location>
</feature>
<dbReference type="AlphaFoldDB" id="A0A109BJT5"/>
<dbReference type="PANTHER" id="PTHR30404">
    <property type="entry name" value="N-ACETYLMURAMOYL-L-ALANINE AMIDASE"/>
    <property type="match status" value="1"/>
</dbReference>
<dbReference type="CDD" id="cd02696">
    <property type="entry name" value="MurNAc-LAA"/>
    <property type="match status" value="1"/>
</dbReference>
<sequence>MLALNLTASPDADAQTASVHRKTKAAQAKHADLTGDRKQTTFRLGLSNGVRAEIFTLADPYRVVVDLPEVAFHLPEGSGEKGHGLISAFRYGLVSEGKARIVMDANGPVVIKHAAMTPKDGQAVELIIELVPTSAHAFGAGTGAGAQAQPSPSPTPPVPQREVAKSAPRPSPGSAGVESERAPKVTRAKPLVVIDAGHGGIDPGTTSAGNVKEKTVVLAVALALRSQLAASGRYDVRMTRKTDVFVPLDRRVQMSRELDADLFISLHADAIAQKGLAKNVRGATVYTLSEDASDEEARRMAEKENNSDAVAGLQTSAFEGEGDVRNILIDLLKRETSNFSADFSNILVKRMGQSISLSSRPQRSAAFKVLRQADTPSVLVELGYMSNPKDEELLQSAAWQRRVAASIGSAVDAYFSRRTATAR</sequence>
<evidence type="ECO:0000256" key="1">
    <source>
        <dbReference type="ARBA" id="ARBA00001561"/>
    </source>
</evidence>
<dbReference type="InterPro" id="IPR021731">
    <property type="entry name" value="AMIN_dom"/>
</dbReference>
<dbReference type="STRING" id="121290.APY04_1185"/>
<evidence type="ECO:0000256" key="3">
    <source>
        <dbReference type="ARBA" id="ARBA00022801"/>
    </source>
</evidence>
<dbReference type="Pfam" id="PF01520">
    <property type="entry name" value="Amidase_3"/>
    <property type="match status" value="1"/>
</dbReference>
<dbReference type="SMART" id="SM00646">
    <property type="entry name" value="Ami_3"/>
    <property type="match status" value="1"/>
</dbReference>
<keyword evidence="3 6" id="KW-0378">Hydrolase</keyword>
<dbReference type="InterPro" id="IPR002508">
    <property type="entry name" value="MurNAc-LAA_cat"/>
</dbReference>
<dbReference type="SUPFAM" id="SSF53187">
    <property type="entry name" value="Zn-dependent exopeptidases"/>
    <property type="match status" value="1"/>
</dbReference>
<reference evidence="6 7" key="1">
    <citation type="submission" date="2015-10" db="EMBL/GenBank/DDBJ databases">
        <title>Transcriptomic analysis of a linuron degrading triple-species bacterial consortium.</title>
        <authorList>
            <person name="Albers P."/>
        </authorList>
    </citation>
    <scope>NUCLEOTIDE SEQUENCE [LARGE SCALE GENOMIC DNA]</scope>
    <source>
        <strain evidence="6 7">WDL6</strain>
    </source>
</reference>
<feature type="compositionally biased region" description="Low complexity" evidence="4">
    <location>
        <begin position="139"/>
        <end position="150"/>
    </location>
</feature>
<dbReference type="PATRIC" id="fig|121290.4.peg.3147"/>
<dbReference type="Gene3D" id="3.40.630.40">
    <property type="entry name" value="Zn-dependent exopeptidases"/>
    <property type="match status" value="1"/>
</dbReference>
<evidence type="ECO:0000313" key="6">
    <source>
        <dbReference type="EMBL" id="KWT69976.1"/>
    </source>
</evidence>
<dbReference type="Proteomes" id="UP000059074">
    <property type="component" value="Unassembled WGS sequence"/>
</dbReference>
<dbReference type="GO" id="GO:0008745">
    <property type="term" value="F:N-acetylmuramoyl-L-alanine amidase activity"/>
    <property type="evidence" value="ECO:0007669"/>
    <property type="project" value="UniProtKB-EC"/>
</dbReference>
<protein>
    <recommendedName>
        <fullName evidence="2">N-acetylmuramoyl-L-alanine amidase</fullName>
        <ecNumber evidence="2">3.5.1.28</ecNumber>
    </recommendedName>
</protein>
<dbReference type="Pfam" id="PF11741">
    <property type="entry name" value="AMIN"/>
    <property type="match status" value="1"/>
</dbReference>
<dbReference type="EC" id="3.5.1.28" evidence="2"/>
<accession>A0A109BJT5</accession>
<dbReference type="EMBL" id="LMTR01000040">
    <property type="protein sequence ID" value="KWT69976.1"/>
    <property type="molecule type" value="Genomic_DNA"/>
</dbReference>
<keyword evidence="7" id="KW-1185">Reference proteome</keyword>
<evidence type="ECO:0000256" key="4">
    <source>
        <dbReference type="SAM" id="MobiDB-lite"/>
    </source>
</evidence>
<evidence type="ECO:0000256" key="2">
    <source>
        <dbReference type="ARBA" id="ARBA00011901"/>
    </source>
</evidence>
<dbReference type="GO" id="GO:0009253">
    <property type="term" value="P:peptidoglycan catabolic process"/>
    <property type="evidence" value="ECO:0007669"/>
    <property type="project" value="InterPro"/>
</dbReference>
<evidence type="ECO:0000259" key="5">
    <source>
        <dbReference type="SMART" id="SM00646"/>
    </source>
</evidence>
<name>A0A109BJT5_HYPSL</name>
<dbReference type="Gene3D" id="2.60.40.3500">
    <property type="match status" value="1"/>
</dbReference>
<dbReference type="PANTHER" id="PTHR30404:SF0">
    <property type="entry name" value="N-ACETYLMURAMOYL-L-ALANINE AMIDASE AMIC"/>
    <property type="match status" value="1"/>
</dbReference>
<organism evidence="6 7">
    <name type="scientific">Hyphomicrobium sulfonivorans</name>
    <dbReference type="NCBI Taxonomy" id="121290"/>
    <lineage>
        <taxon>Bacteria</taxon>
        <taxon>Pseudomonadati</taxon>
        <taxon>Pseudomonadota</taxon>
        <taxon>Alphaproteobacteria</taxon>
        <taxon>Hyphomicrobiales</taxon>
        <taxon>Hyphomicrobiaceae</taxon>
        <taxon>Hyphomicrobium</taxon>
    </lineage>
</organism>
<comment type="catalytic activity">
    <reaction evidence="1">
        <text>Hydrolyzes the link between N-acetylmuramoyl residues and L-amino acid residues in certain cell-wall glycopeptides.</text>
        <dbReference type="EC" id="3.5.1.28"/>
    </reaction>
</comment>
<evidence type="ECO:0000313" key="7">
    <source>
        <dbReference type="Proteomes" id="UP000059074"/>
    </source>
</evidence>
<dbReference type="InterPro" id="IPR050695">
    <property type="entry name" value="N-acetylmuramoyl_amidase_3"/>
</dbReference>
<proteinExistence type="predicted"/>
<dbReference type="FunFam" id="3.40.630.40:FF:000005">
    <property type="entry name" value="N-acetylmuramoyl-L-alanine amidase (AmiA)"/>
    <property type="match status" value="1"/>
</dbReference>
<dbReference type="GO" id="GO:0030288">
    <property type="term" value="C:outer membrane-bounded periplasmic space"/>
    <property type="evidence" value="ECO:0007669"/>
    <property type="project" value="TreeGrafter"/>
</dbReference>
<comment type="caution">
    <text evidence="6">The sequence shown here is derived from an EMBL/GenBank/DDBJ whole genome shotgun (WGS) entry which is preliminary data.</text>
</comment>